<comment type="similarity">
    <text evidence="1">Belongs to the sigma-70 factor family. ECF subfamily.</text>
</comment>
<dbReference type="GO" id="GO:0003677">
    <property type="term" value="F:DNA binding"/>
    <property type="evidence" value="ECO:0007669"/>
    <property type="project" value="InterPro"/>
</dbReference>
<dbReference type="SUPFAM" id="SSF88659">
    <property type="entry name" value="Sigma3 and sigma4 domains of RNA polymerase sigma factors"/>
    <property type="match status" value="1"/>
</dbReference>
<dbReference type="RefSeq" id="WP_135993400.1">
    <property type="nucleotide sequence ID" value="NZ_CAOJGF010000029.1"/>
</dbReference>
<dbReference type="InterPro" id="IPR000792">
    <property type="entry name" value="Tscrpt_reg_LuxR_C"/>
</dbReference>
<dbReference type="PANTHER" id="PTHR43133">
    <property type="entry name" value="RNA POLYMERASE ECF-TYPE SIGMA FACTO"/>
    <property type="match status" value="1"/>
</dbReference>
<evidence type="ECO:0000256" key="1">
    <source>
        <dbReference type="ARBA" id="ARBA00010641"/>
    </source>
</evidence>
<feature type="domain" description="HTH luxR-type" evidence="5">
    <location>
        <begin position="131"/>
        <end position="158"/>
    </location>
</feature>
<dbReference type="SUPFAM" id="SSF88946">
    <property type="entry name" value="Sigma2 domain of RNA polymerase sigma factors"/>
    <property type="match status" value="1"/>
</dbReference>
<dbReference type="InterPro" id="IPR013324">
    <property type="entry name" value="RNA_pol_sigma_r3/r4-like"/>
</dbReference>
<keyword evidence="3" id="KW-0731">Sigma factor</keyword>
<proteinExistence type="inferred from homology"/>
<dbReference type="GO" id="GO:0016987">
    <property type="term" value="F:sigma factor activity"/>
    <property type="evidence" value="ECO:0007669"/>
    <property type="project" value="UniProtKB-KW"/>
</dbReference>
<dbReference type="EMBL" id="SRYD01000032">
    <property type="protein sequence ID" value="TGY73582.1"/>
    <property type="molecule type" value="Genomic_DNA"/>
</dbReference>
<gene>
    <name evidence="6" type="ORF">E5333_08795</name>
</gene>
<dbReference type="Gene3D" id="1.10.10.10">
    <property type="entry name" value="Winged helix-like DNA-binding domain superfamily/Winged helix DNA-binding domain"/>
    <property type="match status" value="1"/>
</dbReference>
<protein>
    <submittedName>
        <fullName evidence="6">Sigma-70 family RNA polymerase sigma factor</fullName>
    </submittedName>
</protein>
<evidence type="ECO:0000259" key="5">
    <source>
        <dbReference type="PROSITE" id="PS00622"/>
    </source>
</evidence>
<dbReference type="AlphaFoldDB" id="A0A4S2FWC5"/>
<dbReference type="Proteomes" id="UP000306630">
    <property type="component" value="Unassembled WGS sequence"/>
</dbReference>
<dbReference type="InterPro" id="IPR013249">
    <property type="entry name" value="RNA_pol_sigma70_r4_t2"/>
</dbReference>
<sequence length="165" mass="19419">MDISLLEKTDDNFLQLLREHGCTVNRVCYMYAGCVEDYEDMRQETYVNLWRGMARFRGESDVRTWVYRVALNSCVSFFRRNRRADAHTPLSALTDVADDGCNRNELISEMHRLINRLDHVEKAMILLWLDGYPYDAIADVMAMPRNTVASRLKRIKEKLVRYSEE</sequence>
<evidence type="ECO:0000256" key="4">
    <source>
        <dbReference type="ARBA" id="ARBA00023163"/>
    </source>
</evidence>
<comment type="caution">
    <text evidence="6">The sequence shown here is derived from an EMBL/GenBank/DDBJ whole genome shotgun (WGS) entry which is preliminary data.</text>
</comment>
<dbReference type="PANTHER" id="PTHR43133:SF45">
    <property type="entry name" value="RNA POLYMERASE ECF-TYPE SIGMA FACTOR"/>
    <property type="match status" value="1"/>
</dbReference>
<evidence type="ECO:0000256" key="3">
    <source>
        <dbReference type="ARBA" id="ARBA00023082"/>
    </source>
</evidence>
<evidence type="ECO:0000313" key="6">
    <source>
        <dbReference type="EMBL" id="TGY73582.1"/>
    </source>
</evidence>
<dbReference type="InterPro" id="IPR013325">
    <property type="entry name" value="RNA_pol_sigma_r2"/>
</dbReference>
<dbReference type="GO" id="GO:0006352">
    <property type="term" value="P:DNA-templated transcription initiation"/>
    <property type="evidence" value="ECO:0007669"/>
    <property type="project" value="InterPro"/>
</dbReference>
<accession>A0A4S2FWC5</accession>
<reference evidence="6 7" key="1">
    <citation type="submission" date="2019-04" db="EMBL/GenBank/DDBJ databases">
        <title>Microbes associate with the intestines of laboratory mice.</title>
        <authorList>
            <person name="Navarre W."/>
            <person name="Wong E."/>
            <person name="Huang K."/>
            <person name="Tropini C."/>
            <person name="Ng K."/>
            <person name="Yu B."/>
        </authorList>
    </citation>
    <scope>NUCLEOTIDE SEQUENCE [LARGE SCALE GENOMIC DNA]</scope>
    <source>
        <strain evidence="6 7">NM06_A21</strain>
    </source>
</reference>
<dbReference type="InterPro" id="IPR014284">
    <property type="entry name" value="RNA_pol_sigma-70_dom"/>
</dbReference>
<keyword evidence="4" id="KW-0804">Transcription</keyword>
<evidence type="ECO:0000256" key="2">
    <source>
        <dbReference type="ARBA" id="ARBA00023015"/>
    </source>
</evidence>
<dbReference type="InterPro" id="IPR007627">
    <property type="entry name" value="RNA_pol_sigma70_r2"/>
</dbReference>
<keyword evidence="2" id="KW-0805">Transcription regulation</keyword>
<name>A0A4S2FWC5_9BACT</name>
<dbReference type="NCBIfam" id="TIGR02937">
    <property type="entry name" value="sigma70-ECF"/>
    <property type="match status" value="1"/>
</dbReference>
<dbReference type="Pfam" id="PF08281">
    <property type="entry name" value="Sigma70_r4_2"/>
    <property type="match status" value="1"/>
</dbReference>
<dbReference type="InterPro" id="IPR039425">
    <property type="entry name" value="RNA_pol_sigma-70-like"/>
</dbReference>
<organism evidence="6 7">
    <name type="scientific">Muribaculum intestinale</name>
    <dbReference type="NCBI Taxonomy" id="1796646"/>
    <lineage>
        <taxon>Bacteria</taxon>
        <taxon>Pseudomonadati</taxon>
        <taxon>Bacteroidota</taxon>
        <taxon>Bacteroidia</taxon>
        <taxon>Bacteroidales</taxon>
        <taxon>Muribaculaceae</taxon>
        <taxon>Muribaculum</taxon>
    </lineage>
</organism>
<dbReference type="Gene3D" id="1.10.1740.10">
    <property type="match status" value="1"/>
</dbReference>
<dbReference type="InterPro" id="IPR036388">
    <property type="entry name" value="WH-like_DNA-bd_sf"/>
</dbReference>
<dbReference type="Pfam" id="PF04542">
    <property type="entry name" value="Sigma70_r2"/>
    <property type="match status" value="1"/>
</dbReference>
<dbReference type="PROSITE" id="PS00622">
    <property type="entry name" value="HTH_LUXR_1"/>
    <property type="match status" value="1"/>
</dbReference>
<evidence type="ECO:0000313" key="7">
    <source>
        <dbReference type="Proteomes" id="UP000306630"/>
    </source>
</evidence>